<dbReference type="PANTHER" id="PTHR21661:SF35">
    <property type="entry name" value="EPOXIDE HYDROLASE"/>
    <property type="match status" value="1"/>
</dbReference>
<feature type="domain" description="Epoxide hydrolase N-terminal" evidence="5">
    <location>
        <begin position="17"/>
        <end position="122"/>
    </location>
</feature>
<dbReference type="EMBL" id="BONZ01000049">
    <property type="protein sequence ID" value="GIH16958.1"/>
    <property type="molecule type" value="Genomic_DNA"/>
</dbReference>
<name>A0A8J3QW87_9ACTN</name>
<gene>
    <name evidence="6" type="ORF">Raf01_51300</name>
</gene>
<dbReference type="GO" id="GO:0004301">
    <property type="term" value="F:epoxide hydrolase activity"/>
    <property type="evidence" value="ECO:0007669"/>
    <property type="project" value="TreeGrafter"/>
</dbReference>
<dbReference type="InterPro" id="IPR016292">
    <property type="entry name" value="Epoxide_hydrolase"/>
</dbReference>
<evidence type="ECO:0000313" key="7">
    <source>
        <dbReference type="Proteomes" id="UP000642748"/>
    </source>
</evidence>
<dbReference type="Pfam" id="PF06441">
    <property type="entry name" value="EHN"/>
    <property type="match status" value="1"/>
</dbReference>
<evidence type="ECO:0000256" key="1">
    <source>
        <dbReference type="ARBA" id="ARBA00010088"/>
    </source>
</evidence>
<evidence type="ECO:0000256" key="4">
    <source>
        <dbReference type="PIRSR" id="PIRSR001112-1"/>
    </source>
</evidence>
<keyword evidence="3 6" id="KW-0378">Hydrolase</keyword>
<protein>
    <submittedName>
        <fullName evidence="6">Microsomal epoxide hydrolase</fullName>
    </submittedName>
</protein>
<dbReference type="InterPro" id="IPR000639">
    <property type="entry name" value="Epox_hydrolase-like"/>
</dbReference>
<dbReference type="Proteomes" id="UP000642748">
    <property type="component" value="Unassembled WGS sequence"/>
</dbReference>
<dbReference type="Gene3D" id="3.40.50.1820">
    <property type="entry name" value="alpha/beta hydrolase"/>
    <property type="match status" value="1"/>
</dbReference>
<organism evidence="6 7">
    <name type="scientific">Rugosimonospora africana</name>
    <dbReference type="NCBI Taxonomy" id="556532"/>
    <lineage>
        <taxon>Bacteria</taxon>
        <taxon>Bacillati</taxon>
        <taxon>Actinomycetota</taxon>
        <taxon>Actinomycetes</taxon>
        <taxon>Micromonosporales</taxon>
        <taxon>Micromonosporaceae</taxon>
        <taxon>Rugosimonospora</taxon>
    </lineage>
</organism>
<keyword evidence="2" id="KW-0058">Aromatic hydrocarbons catabolism</keyword>
<feature type="active site" description="Proton donor" evidence="4">
    <location>
        <position position="313"/>
    </location>
</feature>
<dbReference type="PRINTS" id="PR00412">
    <property type="entry name" value="EPOXHYDRLASE"/>
</dbReference>
<proteinExistence type="inferred from homology"/>
<dbReference type="GO" id="GO:0097176">
    <property type="term" value="P:epoxide metabolic process"/>
    <property type="evidence" value="ECO:0007669"/>
    <property type="project" value="TreeGrafter"/>
</dbReference>
<keyword evidence="7" id="KW-1185">Reference proteome</keyword>
<evidence type="ECO:0000259" key="5">
    <source>
        <dbReference type="Pfam" id="PF06441"/>
    </source>
</evidence>
<feature type="active site" description="Nucleophile" evidence="4">
    <location>
        <position position="186"/>
    </location>
</feature>
<evidence type="ECO:0000256" key="2">
    <source>
        <dbReference type="ARBA" id="ARBA00022797"/>
    </source>
</evidence>
<dbReference type="SUPFAM" id="SSF53474">
    <property type="entry name" value="alpha/beta-Hydrolases"/>
    <property type="match status" value="1"/>
</dbReference>
<evidence type="ECO:0000256" key="3">
    <source>
        <dbReference type="ARBA" id="ARBA00022801"/>
    </source>
</evidence>
<comment type="similarity">
    <text evidence="1">Belongs to the peptidase S33 family.</text>
</comment>
<comment type="caution">
    <text evidence="6">The sequence shown here is derived from an EMBL/GenBank/DDBJ whole genome shotgun (WGS) entry which is preliminary data.</text>
</comment>
<feature type="active site" description="Proton acceptor" evidence="4">
    <location>
        <position position="362"/>
    </location>
</feature>
<dbReference type="InterPro" id="IPR029058">
    <property type="entry name" value="AB_hydrolase_fold"/>
</dbReference>
<reference evidence="6" key="1">
    <citation type="submission" date="2021-01" db="EMBL/GenBank/DDBJ databases">
        <title>Whole genome shotgun sequence of Rugosimonospora africana NBRC 104875.</title>
        <authorList>
            <person name="Komaki H."/>
            <person name="Tamura T."/>
        </authorList>
    </citation>
    <scope>NUCLEOTIDE SEQUENCE</scope>
    <source>
        <strain evidence="6">NBRC 104875</strain>
    </source>
</reference>
<evidence type="ECO:0000313" key="6">
    <source>
        <dbReference type="EMBL" id="GIH16958.1"/>
    </source>
</evidence>
<accession>A0A8J3QW87</accession>
<dbReference type="AlphaFoldDB" id="A0A8J3QW87"/>
<dbReference type="PANTHER" id="PTHR21661">
    <property type="entry name" value="EPOXIDE HYDROLASE 1-RELATED"/>
    <property type="match status" value="1"/>
</dbReference>
<dbReference type="InterPro" id="IPR010497">
    <property type="entry name" value="Epoxide_hydro_N"/>
</dbReference>
<sequence>MGTEMDNQMGKEIGTEIRPFRVDIPQEALDDLRRRLADVRWPSQVPDVGWSRGVPVPHLKDLVEYWTTKYDWRGFEERINQYPQFTTRIDGQDIHFLHVRSPHEGAFPLLLAHGWPGSVAEFLEVIEPLTHPDDPADAYHLVIPSHPNFGFTGPAAAGWDARRIATAYAELMARLGYQRYGAQGGDFGAFVAPDLGRVDPEHVAGVHVNAATVGFIPLGGVPEDAVLTDAEKVRLERMNRFLGDGDGYFKIQATRPHTLGFGLADSPVAQLAWIGEKFHDWAYPAGSVGPDQVLTHAMIYWLTNTGASSAQMYYESMHTTNWPTPSRVPTGVANFAEDIAIRQFAEPLNNITHWAEYEQGGHFAALEVPDLFVAELKTFFRTVR</sequence>
<dbReference type="PIRSF" id="PIRSF001112">
    <property type="entry name" value="Epoxide_hydrolase"/>
    <property type="match status" value="1"/>
</dbReference>